<accession>A0AAW1NMT6</accession>
<evidence type="ECO:0000313" key="2">
    <source>
        <dbReference type="Proteomes" id="UP001465755"/>
    </source>
</evidence>
<dbReference type="SUPFAM" id="SSF142338">
    <property type="entry name" value="CofD-like"/>
    <property type="match status" value="1"/>
</dbReference>
<feature type="non-terminal residue" evidence="1">
    <location>
        <position position="531"/>
    </location>
</feature>
<dbReference type="PANTHER" id="PTHR31240:SF0">
    <property type="entry name" value="MATERNAL EFFECT EMBRYO ARREST 18"/>
    <property type="match status" value="1"/>
</dbReference>
<dbReference type="PANTHER" id="PTHR31240">
    <property type="entry name" value="MATERNAL EFFECT EMBRYO ARREST 18"/>
    <property type="match status" value="1"/>
</dbReference>
<gene>
    <name evidence="1" type="ORF">WJX73_008755</name>
</gene>
<proteinExistence type="predicted"/>
<sequence>MHRTFSSSTALLKAPYGVRTLLRFSGSSGRRRPTRQRYPTGQYLSRSTTCKCVAIAQIGVDEPESFEDNMEPSLVVFSGGTAFNSIAGSLRALTTKVAHVLPVSDDGGSTAEIVRVLGGPAVGDIRSRCLRLADDSNDEANAVKNLLAHRLSSKSNRAARAEWYEIVEGQHELWDGVSEPYKHTIRAFLVEFHTQVIRHSTERFDFSNGSVGNFFFAGARVYLRSLEAAVFMFSRVARLPTGSQVLPAIRTEERITLGAQLQDGTLIRGQNAISHPPGRTSSSVRSPTLQVDKVSLVPMASPVQRVFYLSTDEGQLQHEVWPEANQSVLDAIHSAEAIVFGIGSLYTSICPSLVLQGVGESVAARSPLQNPPGAYVTAIIAPRGGAVELDSQQLADLGIRDIIEVASHQDDAGRTVYEPEALVQAIANTLEESCQGLSPEGRDMLLKAWRWHELQLRINTAAPASTAISTEWWADYEELTGPNVPITCGFQVPRSSLYNPEAMPTAGLTTQLILSAWSMHSHGTRTTSIGN</sequence>
<dbReference type="GO" id="GO:0043743">
    <property type="term" value="F:LPPG:FO 2-phospho-L-lactate transferase activity"/>
    <property type="evidence" value="ECO:0007669"/>
    <property type="project" value="InterPro"/>
</dbReference>
<dbReference type="Gene3D" id="3.40.50.10680">
    <property type="entry name" value="CofD-like domains"/>
    <property type="match status" value="1"/>
</dbReference>
<dbReference type="Pfam" id="PF01933">
    <property type="entry name" value="CofD"/>
    <property type="match status" value="1"/>
</dbReference>
<protein>
    <submittedName>
        <fullName evidence="1">Uncharacterized protein</fullName>
    </submittedName>
</protein>
<evidence type="ECO:0000313" key="1">
    <source>
        <dbReference type="EMBL" id="KAK9787020.1"/>
    </source>
</evidence>
<dbReference type="AlphaFoldDB" id="A0AAW1NMT6"/>
<dbReference type="EMBL" id="JALJOQ010000257">
    <property type="protein sequence ID" value="KAK9787020.1"/>
    <property type="molecule type" value="Genomic_DNA"/>
</dbReference>
<name>A0AAW1NMT6_9CHLO</name>
<dbReference type="Proteomes" id="UP001465755">
    <property type="component" value="Unassembled WGS sequence"/>
</dbReference>
<organism evidence="1 2">
    <name type="scientific">Symbiochloris irregularis</name>
    <dbReference type="NCBI Taxonomy" id="706552"/>
    <lineage>
        <taxon>Eukaryota</taxon>
        <taxon>Viridiplantae</taxon>
        <taxon>Chlorophyta</taxon>
        <taxon>core chlorophytes</taxon>
        <taxon>Trebouxiophyceae</taxon>
        <taxon>Trebouxiales</taxon>
        <taxon>Trebouxiaceae</taxon>
        <taxon>Symbiochloris</taxon>
    </lineage>
</organism>
<dbReference type="InterPro" id="IPR002882">
    <property type="entry name" value="CofD"/>
</dbReference>
<dbReference type="InterPro" id="IPR038136">
    <property type="entry name" value="CofD-like_dom_sf"/>
</dbReference>
<reference evidence="1 2" key="1">
    <citation type="journal article" date="2024" name="Nat. Commun.">
        <title>Phylogenomics reveals the evolutionary origins of lichenization in chlorophyte algae.</title>
        <authorList>
            <person name="Puginier C."/>
            <person name="Libourel C."/>
            <person name="Otte J."/>
            <person name="Skaloud P."/>
            <person name="Haon M."/>
            <person name="Grisel S."/>
            <person name="Petersen M."/>
            <person name="Berrin J.G."/>
            <person name="Delaux P.M."/>
            <person name="Dal Grande F."/>
            <person name="Keller J."/>
        </authorList>
    </citation>
    <scope>NUCLEOTIDE SEQUENCE [LARGE SCALE GENOMIC DNA]</scope>
    <source>
        <strain evidence="1 2">SAG 2036</strain>
    </source>
</reference>
<keyword evidence="2" id="KW-1185">Reference proteome</keyword>
<comment type="caution">
    <text evidence="1">The sequence shown here is derived from an EMBL/GenBank/DDBJ whole genome shotgun (WGS) entry which is preliminary data.</text>
</comment>
<dbReference type="CDD" id="cd07187">
    <property type="entry name" value="YvcK_like"/>
    <property type="match status" value="1"/>
</dbReference>